<reference evidence="3" key="2">
    <citation type="submission" date="2025-08" db="UniProtKB">
        <authorList>
            <consortium name="RefSeq"/>
        </authorList>
    </citation>
    <scope>IDENTIFICATION</scope>
    <source>
        <tissue evidence="3">Blood</tissue>
    </source>
</reference>
<keyword evidence="2" id="KW-1185">Reference proteome</keyword>
<evidence type="ECO:0000313" key="3">
    <source>
        <dbReference type="RefSeq" id="XP_025744017.1"/>
    </source>
</evidence>
<gene>
    <name evidence="3" type="primary">LOC112836472</name>
</gene>
<accession>A0A3Q7QP98</accession>
<sequence>MPLALCRTGRTPPSRCPEGPGEVLLPRAPPPGPQGCLSAGAAPPQNSSWQREEARQVSAVPSVPQLIIYLFVFNKKLTFSVKSRTRKITIVFQVESHYYRWVLEAVIKIFLDVKVPSGLAWVGSPKMGAALPRGQGRTEPGGGEGGGSAEVRGNPRLLGHQRAARSRGMSPGEEPFCENASAPQHASDLINPLGKDPGSGWQTDCGELEKLTCATIKRAAALSDSPPATETESSRTGRGGTWLLPPRPRRRGQKGEMDLEMAPPFKRSNPWKLNLLSKPPRLEGTKAARRSRDRWVAFGLLMWVHWGKGTMAKFPFQIQDSL</sequence>
<dbReference type="AlphaFoldDB" id="A0A3Q7QP98"/>
<reference key="1">
    <citation type="submission" date="2019-01" db="UniProtKB">
        <authorList>
            <consortium name="RefSeq"/>
        </authorList>
    </citation>
    <scope>IDENTIFICATION</scope>
</reference>
<organism evidence="2 3">
    <name type="scientific">Callorhinus ursinus</name>
    <name type="common">Northern fur seal</name>
    <dbReference type="NCBI Taxonomy" id="34884"/>
    <lineage>
        <taxon>Eukaryota</taxon>
        <taxon>Metazoa</taxon>
        <taxon>Chordata</taxon>
        <taxon>Craniata</taxon>
        <taxon>Vertebrata</taxon>
        <taxon>Euteleostomi</taxon>
        <taxon>Mammalia</taxon>
        <taxon>Eutheria</taxon>
        <taxon>Laurasiatheria</taxon>
        <taxon>Carnivora</taxon>
        <taxon>Caniformia</taxon>
        <taxon>Pinnipedia</taxon>
        <taxon>Otariidae</taxon>
        <taxon>Callorhinus</taxon>
    </lineage>
</organism>
<dbReference type="RefSeq" id="XP_025744017.1">
    <property type="nucleotide sequence ID" value="XM_025888232.1"/>
</dbReference>
<feature type="region of interest" description="Disordered" evidence="1">
    <location>
        <begin position="1"/>
        <end position="48"/>
    </location>
</feature>
<dbReference type="Proteomes" id="UP000286641">
    <property type="component" value="Unplaced"/>
</dbReference>
<feature type="region of interest" description="Disordered" evidence="1">
    <location>
        <begin position="131"/>
        <end position="202"/>
    </location>
</feature>
<feature type="compositionally biased region" description="Polar residues" evidence="1">
    <location>
        <begin position="226"/>
        <end position="236"/>
    </location>
</feature>
<dbReference type="InParanoid" id="A0A3Q7QP98"/>
<name>A0A3Q7QP98_CALUR</name>
<evidence type="ECO:0000313" key="2">
    <source>
        <dbReference type="Proteomes" id="UP000286641"/>
    </source>
</evidence>
<feature type="compositionally biased region" description="Gly residues" evidence="1">
    <location>
        <begin position="139"/>
        <end position="148"/>
    </location>
</feature>
<feature type="region of interest" description="Disordered" evidence="1">
    <location>
        <begin position="222"/>
        <end position="264"/>
    </location>
</feature>
<evidence type="ECO:0000256" key="1">
    <source>
        <dbReference type="SAM" id="MobiDB-lite"/>
    </source>
</evidence>
<protein>
    <submittedName>
        <fullName evidence="3">Uncharacterized protein LOC112836472</fullName>
    </submittedName>
</protein>
<proteinExistence type="predicted"/>